<accession>A0AAJ5BHP7</accession>
<evidence type="ECO:0000313" key="3">
    <source>
        <dbReference type="EMBL" id="SFD04171.1"/>
    </source>
</evidence>
<dbReference type="SUPFAM" id="SSF53756">
    <property type="entry name" value="UDP-Glycosyltransferase/glycogen phosphorylase"/>
    <property type="match status" value="1"/>
</dbReference>
<evidence type="ECO:0000259" key="1">
    <source>
        <dbReference type="Pfam" id="PF00534"/>
    </source>
</evidence>
<dbReference type="PANTHER" id="PTHR12526">
    <property type="entry name" value="GLYCOSYLTRANSFERASE"/>
    <property type="match status" value="1"/>
</dbReference>
<protein>
    <submittedName>
        <fullName evidence="3">Glycosyltransferase involved in cell wall bisynthesis</fullName>
    </submittedName>
</protein>
<name>A0AAJ5BHP7_9GAMM</name>
<dbReference type="GO" id="GO:1901135">
    <property type="term" value="P:carbohydrate derivative metabolic process"/>
    <property type="evidence" value="ECO:0007669"/>
    <property type="project" value="UniProtKB-ARBA"/>
</dbReference>
<dbReference type="Pfam" id="PF13439">
    <property type="entry name" value="Glyco_transf_4"/>
    <property type="match status" value="1"/>
</dbReference>
<sequence>MKKIIFVHPVDDLYGASRILAYVINSLDSEEYDCDIIVPRISGDLQSIIKNPSVKFVEMPCLPIIHRKMFTPLGVLKWVINNFKFYSFLRKNKGSIKLVYVNTFACFSVSFLSKLSSLSVLTHCHEVLDNSPHGKFISYCSKKFSDVVVCVSNRVKNYVSGIDNSKNVLLIYNGIPDVECYKQRETFSRLDKNNVYNFYLVGRVMPEKGHWFLLDTIKKLPSSLLKGVKFHIVGDSPPNRKGLFDEFKNEVNKNNLNECFVFHGFIQDISENLSTCCDVLLVPSIMADPFPTTVLEGLRAGIPVITTNNGGAAEIIENGVNGFLIEPGNINEFGDIITKILDDNMDLLKVSVFARLSYERNFSLDNFSKSIVKIIATCIK</sequence>
<reference evidence="3 4" key="1">
    <citation type="submission" date="2016-10" db="EMBL/GenBank/DDBJ databases">
        <authorList>
            <person name="Varghese N."/>
            <person name="Submissions S."/>
        </authorList>
    </citation>
    <scope>NUCLEOTIDE SEQUENCE [LARGE SCALE GENOMIC DNA]</scope>
    <source>
        <strain evidence="3 4">DSM 5563</strain>
    </source>
</reference>
<dbReference type="InterPro" id="IPR028098">
    <property type="entry name" value="Glyco_trans_4-like_N"/>
</dbReference>
<dbReference type="GO" id="GO:0016757">
    <property type="term" value="F:glycosyltransferase activity"/>
    <property type="evidence" value="ECO:0007669"/>
    <property type="project" value="InterPro"/>
</dbReference>
<dbReference type="Pfam" id="PF00534">
    <property type="entry name" value="Glycos_transf_1"/>
    <property type="match status" value="1"/>
</dbReference>
<dbReference type="Gene3D" id="3.40.50.2000">
    <property type="entry name" value="Glycogen Phosphorylase B"/>
    <property type="match status" value="2"/>
</dbReference>
<organism evidence="3 4">
    <name type="scientific">Pragia fontium DSM 5563 = ATCC 49100</name>
    <dbReference type="NCBI Taxonomy" id="1122977"/>
    <lineage>
        <taxon>Bacteria</taxon>
        <taxon>Pseudomonadati</taxon>
        <taxon>Pseudomonadota</taxon>
        <taxon>Gammaproteobacteria</taxon>
        <taxon>Enterobacterales</taxon>
        <taxon>Budviciaceae</taxon>
        <taxon>Pragia</taxon>
    </lineage>
</organism>
<feature type="domain" description="Glycosyl transferase family 1" evidence="1">
    <location>
        <begin position="193"/>
        <end position="344"/>
    </location>
</feature>
<evidence type="ECO:0000313" key="4">
    <source>
        <dbReference type="Proteomes" id="UP000226420"/>
    </source>
</evidence>
<dbReference type="Proteomes" id="UP000226420">
    <property type="component" value="Unassembled WGS sequence"/>
</dbReference>
<comment type="caution">
    <text evidence="3">The sequence shown here is derived from an EMBL/GenBank/DDBJ whole genome shotgun (WGS) entry which is preliminary data.</text>
</comment>
<feature type="domain" description="Glycosyltransferase subfamily 4-like N-terminal" evidence="2">
    <location>
        <begin position="15"/>
        <end position="176"/>
    </location>
</feature>
<dbReference type="RefSeq" id="WP_074823224.1">
    <property type="nucleotide sequence ID" value="NZ_FOLW01000007.1"/>
</dbReference>
<dbReference type="EMBL" id="FOLW01000007">
    <property type="protein sequence ID" value="SFD04171.1"/>
    <property type="molecule type" value="Genomic_DNA"/>
</dbReference>
<proteinExistence type="predicted"/>
<dbReference type="CDD" id="cd03801">
    <property type="entry name" value="GT4_PimA-like"/>
    <property type="match status" value="1"/>
</dbReference>
<dbReference type="InterPro" id="IPR001296">
    <property type="entry name" value="Glyco_trans_1"/>
</dbReference>
<evidence type="ECO:0000259" key="2">
    <source>
        <dbReference type="Pfam" id="PF13439"/>
    </source>
</evidence>
<dbReference type="AlphaFoldDB" id="A0AAJ5BHP7"/>
<gene>
    <name evidence="3" type="ORF">SAMN02745723_10744</name>
</gene>